<comment type="subcellular location">
    <subcellularLocation>
        <location evidence="2">Membrane</location>
    </subcellularLocation>
</comment>
<evidence type="ECO:0000256" key="2">
    <source>
        <dbReference type="ARBA" id="ARBA00004370"/>
    </source>
</evidence>
<evidence type="ECO:0000256" key="1">
    <source>
        <dbReference type="ARBA" id="ARBA00001971"/>
    </source>
</evidence>
<comment type="similarity">
    <text evidence="11">Belongs to the cytochrome P450 family.</text>
</comment>
<dbReference type="PRINTS" id="PR00463">
    <property type="entry name" value="EP450I"/>
</dbReference>
<dbReference type="AlphaFoldDB" id="A0A835IG64"/>
<proteinExistence type="inferred from homology"/>
<keyword evidence="5 10" id="KW-0479">Metal-binding</keyword>
<evidence type="ECO:0000256" key="9">
    <source>
        <dbReference type="ARBA" id="ARBA00023136"/>
    </source>
</evidence>
<evidence type="ECO:0000256" key="11">
    <source>
        <dbReference type="RuleBase" id="RU000461"/>
    </source>
</evidence>
<dbReference type="Pfam" id="PF00067">
    <property type="entry name" value="p450"/>
    <property type="match status" value="1"/>
</dbReference>
<dbReference type="GO" id="GO:0016705">
    <property type="term" value="F:oxidoreductase activity, acting on paired donors, with incorporation or reduction of molecular oxygen"/>
    <property type="evidence" value="ECO:0007669"/>
    <property type="project" value="InterPro"/>
</dbReference>
<evidence type="ECO:0000313" key="12">
    <source>
        <dbReference type="EMBL" id="KAF9615978.1"/>
    </source>
</evidence>
<dbReference type="InterPro" id="IPR036396">
    <property type="entry name" value="Cyt_P450_sf"/>
</dbReference>
<keyword evidence="3 10" id="KW-0349">Heme</keyword>
<comment type="cofactor">
    <cofactor evidence="1 10">
        <name>heme</name>
        <dbReference type="ChEBI" id="CHEBI:30413"/>
    </cofactor>
</comment>
<dbReference type="SUPFAM" id="SSF48264">
    <property type="entry name" value="Cytochrome P450"/>
    <property type="match status" value="1"/>
</dbReference>
<dbReference type="OrthoDB" id="847054at2759"/>
<dbReference type="InterPro" id="IPR001128">
    <property type="entry name" value="Cyt_P450"/>
</dbReference>
<comment type="caution">
    <text evidence="12">The sequence shown here is derived from an EMBL/GenBank/DDBJ whole genome shotgun (WGS) entry which is preliminary data.</text>
</comment>
<dbReference type="GO" id="GO:0020037">
    <property type="term" value="F:heme binding"/>
    <property type="evidence" value="ECO:0007669"/>
    <property type="project" value="InterPro"/>
</dbReference>
<dbReference type="PANTHER" id="PTHR47947:SF26">
    <property type="entry name" value="CYTOCHROME P450"/>
    <property type="match status" value="1"/>
</dbReference>
<name>A0A835IG64_9MAGN</name>
<evidence type="ECO:0008006" key="14">
    <source>
        <dbReference type="Google" id="ProtNLM"/>
    </source>
</evidence>
<dbReference type="GO" id="GO:0044550">
    <property type="term" value="P:secondary metabolite biosynthetic process"/>
    <property type="evidence" value="ECO:0007669"/>
    <property type="project" value="UniProtKB-ARBA"/>
</dbReference>
<feature type="binding site" description="axial binding residue" evidence="10">
    <location>
        <position position="136"/>
    </location>
    <ligand>
        <name>heme</name>
        <dbReference type="ChEBI" id="CHEBI:30413"/>
    </ligand>
    <ligandPart>
        <name>Fe</name>
        <dbReference type="ChEBI" id="CHEBI:18248"/>
    </ligandPart>
</feature>
<accession>A0A835IG64</accession>
<dbReference type="PROSITE" id="PS00086">
    <property type="entry name" value="CYTOCHROME_P450"/>
    <property type="match status" value="1"/>
</dbReference>
<keyword evidence="9" id="KW-0472">Membrane</keyword>
<evidence type="ECO:0000256" key="8">
    <source>
        <dbReference type="ARBA" id="ARBA00023004"/>
    </source>
</evidence>
<evidence type="ECO:0000256" key="6">
    <source>
        <dbReference type="ARBA" id="ARBA00022989"/>
    </source>
</evidence>
<keyword evidence="13" id="KW-1185">Reference proteome</keyword>
<dbReference type="InterPro" id="IPR050651">
    <property type="entry name" value="Plant_Cytochrome_P450_Monoox"/>
</dbReference>
<dbReference type="EMBL" id="JADFTS010000003">
    <property type="protein sequence ID" value="KAF9615978.1"/>
    <property type="molecule type" value="Genomic_DNA"/>
</dbReference>
<keyword evidence="6" id="KW-1133">Transmembrane helix</keyword>
<gene>
    <name evidence="12" type="ORF">IFM89_027408</name>
</gene>
<sequence>MVTLTWTLSLLLNNKHALKKAQDEMDKHVGMERHVEESDMKNLVYLQAIVKESLRLYPAATLSAPRVADAECVVAGYHVPVGTRLLVNIKKIQREPSVWSNPSEFRPERFLTSQVNMDVKGLHYELIPFGTGRRACPGMSFALRVVPFILARFLHAFEPTTEMDMHVDMTETGGLANVKATPLEVSITPRLRPEIYG</sequence>
<evidence type="ECO:0000313" key="13">
    <source>
        <dbReference type="Proteomes" id="UP000631114"/>
    </source>
</evidence>
<dbReference type="GO" id="GO:0004497">
    <property type="term" value="F:monooxygenase activity"/>
    <property type="evidence" value="ECO:0007669"/>
    <property type="project" value="UniProtKB-KW"/>
</dbReference>
<evidence type="ECO:0000256" key="10">
    <source>
        <dbReference type="PIRSR" id="PIRSR602401-1"/>
    </source>
</evidence>
<keyword evidence="8 10" id="KW-0408">Iron</keyword>
<dbReference type="Gene3D" id="1.10.630.10">
    <property type="entry name" value="Cytochrome P450"/>
    <property type="match status" value="1"/>
</dbReference>
<evidence type="ECO:0000256" key="7">
    <source>
        <dbReference type="ARBA" id="ARBA00023002"/>
    </source>
</evidence>
<dbReference type="GO" id="GO:0005506">
    <property type="term" value="F:iron ion binding"/>
    <property type="evidence" value="ECO:0007669"/>
    <property type="project" value="InterPro"/>
</dbReference>
<keyword evidence="7 11" id="KW-0560">Oxidoreductase</keyword>
<protein>
    <recommendedName>
        <fullName evidence="14">Cytochrome P450</fullName>
    </recommendedName>
</protein>
<dbReference type="PRINTS" id="PR00385">
    <property type="entry name" value="P450"/>
</dbReference>
<evidence type="ECO:0000256" key="4">
    <source>
        <dbReference type="ARBA" id="ARBA00022692"/>
    </source>
</evidence>
<evidence type="ECO:0000256" key="3">
    <source>
        <dbReference type="ARBA" id="ARBA00022617"/>
    </source>
</evidence>
<keyword evidence="11" id="KW-0503">Monooxygenase</keyword>
<dbReference type="GO" id="GO:0016020">
    <property type="term" value="C:membrane"/>
    <property type="evidence" value="ECO:0007669"/>
    <property type="project" value="UniProtKB-SubCell"/>
</dbReference>
<evidence type="ECO:0000256" key="5">
    <source>
        <dbReference type="ARBA" id="ARBA00022723"/>
    </source>
</evidence>
<organism evidence="12 13">
    <name type="scientific">Coptis chinensis</name>
    <dbReference type="NCBI Taxonomy" id="261450"/>
    <lineage>
        <taxon>Eukaryota</taxon>
        <taxon>Viridiplantae</taxon>
        <taxon>Streptophyta</taxon>
        <taxon>Embryophyta</taxon>
        <taxon>Tracheophyta</taxon>
        <taxon>Spermatophyta</taxon>
        <taxon>Magnoliopsida</taxon>
        <taxon>Ranunculales</taxon>
        <taxon>Ranunculaceae</taxon>
        <taxon>Coptidoideae</taxon>
        <taxon>Coptis</taxon>
    </lineage>
</organism>
<keyword evidence="4" id="KW-0812">Transmembrane</keyword>
<dbReference type="InterPro" id="IPR017972">
    <property type="entry name" value="Cyt_P450_CS"/>
</dbReference>
<dbReference type="Proteomes" id="UP000631114">
    <property type="component" value="Unassembled WGS sequence"/>
</dbReference>
<dbReference type="InterPro" id="IPR002401">
    <property type="entry name" value="Cyt_P450_E_grp-I"/>
</dbReference>
<reference evidence="12 13" key="1">
    <citation type="submission" date="2020-10" db="EMBL/GenBank/DDBJ databases">
        <title>The Coptis chinensis genome and diversification of protoberbering-type alkaloids.</title>
        <authorList>
            <person name="Wang B."/>
            <person name="Shu S."/>
            <person name="Song C."/>
            <person name="Liu Y."/>
        </authorList>
    </citation>
    <scope>NUCLEOTIDE SEQUENCE [LARGE SCALE GENOMIC DNA]</scope>
    <source>
        <strain evidence="12">HL-2020</strain>
        <tissue evidence="12">Leaf</tissue>
    </source>
</reference>
<dbReference type="PANTHER" id="PTHR47947">
    <property type="entry name" value="CYTOCHROME P450 82C3-RELATED"/>
    <property type="match status" value="1"/>
</dbReference>